<feature type="domain" description="DUF218" evidence="1">
    <location>
        <begin position="20"/>
        <end position="165"/>
    </location>
</feature>
<dbReference type="InterPro" id="IPR003848">
    <property type="entry name" value="DUF218"/>
</dbReference>
<dbReference type="eggNOG" id="COG1434">
    <property type="taxonomic scope" value="Bacteria"/>
</dbReference>
<proteinExistence type="predicted"/>
<dbReference type="PANTHER" id="PTHR30336:SF20">
    <property type="entry name" value="DUF218 DOMAIN-CONTAINING PROTEIN"/>
    <property type="match status" value="1"/>
</dbReference>
<dbReference type="InterPro" id="IPR014729">
    <property type="entry name" value="Rossmann-like_a/b/a_fold"/>
</dbReference>
<evidence type="ECO:0000259" key="1">
    <source>
        <dbReference type="Pfam" id="PF02698"/>
    </source>
</evidence>
<protein>
    <recommendedName>
        <fullName evidence="1">DUF218 domain-containing protein</fullName>
    </recommendedName>
</protein>
<dbReference type="Pfam" id="PF02698">
    <property type="entry name" value="DUF218"/>
    <property type="match status" value="1"/>
</dbReference>
<name>K9GWM8_9PROT</name>
<dbReference type="GO" id="GO:0005886">
    <property type="term" value="C:plasma membrane"/>
    <property type="evidence" value="ECO:0007669"/>
    <property type="project" value="TreeGrafter"/>
</dbReference>
<comment type="caution">
    <text evidence="2">The sequence shown here is derived from an EMBL/GenBank/DDBJ whole genome shotgun (WGS) entry which is preliminary data.</text>
</comment>
<dbReference type="Proteomes" id="UP000009881">
    <property type="component" value="Unassembled WGS sequence"/>
</dbReference>
<dbReference type="Gene3D" id="3.40.50.620">
    <property type="entry name" value="HUPs"/>
    <property type="match status" value="1"/>
</dbReference>
<organism evidence="2 3">
    <name type="scientific">Caenispirillum salinarum AK4</name>
    <dbReference type="NCBI Taxonomy" id="1238182"/>
    <lineage>
        <taxon>Bacteria</taxon>
        <taxon>Pseudomonadati</taxon>
        <taxon>Pseudomonadota</taxon>
        <taxon>Alphaproteobacteria</taxon>
        <taxon>Rhodospirillales</taxon>
        <taxon>Novispirillaceae</taxon>
        <taxon>Caenispirillum</taxon>
    </lineage>
</organism>
<dbReference type="EMBL" id="ANHY01000013">
    <property type="protein sequence ID" value="EKV29139.1"/>
    <property type="molecule type" value="Genomic_DNA"/>
</dbReference>
<dbReference type="AlphaFoldDB" id="K9GWM8"/>
<gene>
    <name evidence="2" type="ORF">C882_0446</name>
</gene>
<keyword evidence="3" id="KW-1185">Reference proteome</keyword>
<dbReference type="PANTHER" id="PTHR30336">
    <property type="entry name" value="INNER MEMBRANE PROTEIN, PROBABLE PERMEASE"/>
    <property type="match status" value="1"/>
</dbReference>
<reference evidence="2 3" key="1">
    <citation type="journal article" date="2013" name="Genome Announc.">
        <title>Draft Genome Sequence of an Alphaproteobacterium, Caenispirillum salinarum AK4(T), Isolated from a Solar Saltern.</title>
        <authorList>
            <person name="Khatri I."/>
            <person name="Singh A."/>
            <person name="Korpole S."/>
            <person name="Pinnaka A.K."/>
            <person name="Subramanian S."/>
        </authorList>
    </citation>
    <scope>NUCLEOTIDE SEQUENCE [LARGE SCALE GENOMIC DNA]</scope>
    <source>
        <strain evidence="2 3">AK4</strain>
    </source>
</reference>
<dbReference type="STRING" id="1238182.C882_0446"/>
<dbReference type="InterPro" id="IPR051599">
    <property type="entry name" value="Cell_Envelope_Assoc"/>
</dbReference>
<sequence>MSMTDAPPNRVSLGDFPTADVIVVLGAAVRPDGTPSAALLRRADHAGALWRAGRAPVVLASGGQASGPADAPTEAHLIAMHLTADHGLPPTAVLREDAARNTLENAAFCLTEMKRRGWRCALVVTDGPHMPRALWCFRTLARRRRLAVTLVPAPAPAPGRFGPGWWAAVAWEAAALPVYAWRLWRAGGG</sequence>
<dbReference type="CDD" id="cd06259">
    <property type="entry name" value="YdcF-like"/>
    <property type="match status" value="1"/>
</dbReference>
<evidence type="ECO:0000313" key="3">
    <source>
        <dbReference type="Proteomes" id="UP000009881"/>
    </source>
</evidence>
<evidence type="ECO:0000313" key="2">
    <source>
        <dbReference type="EMBL" id="EKV29139.1"/>
    </source>
</evidence>
<accession>K9GWM8</accession>
<dbReference type="OrthoDB" id="9809813at2"/>
<dbReference type="RefSeq" id="WP_009541104.1">
    <property type="nucleotide sequence ID" value="NZ_ANHY01000013.1"/>
</dbReference>